<evidence type="ECO:0000256" key="1">
    <source>
        <dbReference type="SAM" id="SignalP"/>
    </source>
</evidence>
<dbReference type="PANTHER" id="PTHR42886:SF29">
    <property type="entry name" value="PUMMELIG, ISOFORM A"/>
    <property type="match status" value="1"/>
</dbReference>
<proteinExistence type="predicted"/>
<feature type="domain" description="AB hydrolase-1" evidence="2">
    <location>
        <begin position="53"/>
        <end position="181"/>
    </location>
</feature>
<dbReference type="Gene3D" id="3.40.50.1820">
    <property type="entry name" value="alpha/beta hydrolase"/>
    <property type="match status" value="1"/>
</dbReference>
<name>A0ABY8C9W6_9GAMM</name>
<keyword evidence="3" id="KW-0378">Hydrolase</keyword>
<organism evidence="3 4">
    <name type="scientific">Thiomicrorhabdus lithotrophica</name>
    <dbReference type="NCBI Taxonomy" id="2949997"/>
    <lineage>
        <taxon>Bacteria</taxon>
        <taxon>Pseudomonadati</taxon>
        <taxon>Pseudomonadota</taxon>
        <taxon>Gammaproteobacteria</taxon>
        <taxon>Thiotrichales</taxon>
        <taxon>Piscirickettsiaceae</taxon>
        <taxon>Thiomicrorhabdus</taxon>
    </lineage>
</organism>
<evidence type="ECO:0000259" key="2">
    <source>
        <dbReference type="Pfam" id="PF00561"/>
    </source>
</evidence>
<dbReference type="EMBL" id="CP102381">
    <property type="protein sequence ID" value="WEJ62768.1"/>
    <property type="molecule type" value="Genomic_DNA"/>
</dbReference>
<dbReference type="Pfam" id="PF00561">
    <property type="entry name" value="Abhydrolase_1"/>
    <property type="match status" value="1"/>
</dbReference>
<dbReference type="InterPro" id="IPR029058">
    <property type="entry name" value="AB_hydrolase_fold"/>
</dbReference>
<dbReference type="Proteomes" id="UP001222275">
    <property type="component" value="Chromosome"/>
</dbReference>
<feature type="chain" id="PRO_5046292475" evidence="1">
    <location>
        <begin position="26"/>
        <end position="300"/>
    </location>
</feature>
<feature type="signal peptide" evidence="1">
    <location>
        <begin position="1"/>
        <end position="25"/>
    </location>
</feature>
<accession>A0ABY8C9W6</accession>
<protein>
    <submittedName>
        <fullName evidence="3">Alpha/beta hydrolase</fullName>
    </submittedName>
</protein>
<dbReference type="InterPro" id="IPR000073">
    <property type="entry name" value="AB_hydrolase_1"/>
</dbReference>
<gene>
    <name evidence="3" type="ORF">NR989_00555</name>
</gene>
<reference evidence="3 4" key="1">
    <citation type="submission" date="2022-06" db="EMBL/GenBank/DDBJ databases">
        <title>Thiomicrohabdus sp. nov, an obligately chemolithoautotrophic, sulfur-oxidizing bacterium isolated from beach of Guanyin Mountain. Amoy.</title>
        <authorList>
            <person name="Zhu H."/>
        </authorList>
    </citation>
    <scope>NUCLEOTIDE SEQUENCE [LARGE SCALE GENOMIC DNA]</scope>
    <source>
        <strain evidence="3 4">XGS-01</strain>
    </source>
</reference>
<dbReference type="PANTHER" id="PTHR42886">
    <property type="entry name" value="RE40534P-RELATED"/>
    <property type="match status" value="1"/>
</dbReference>
<evidence type="ECO:0000313" key="3">
    <source>
        <dbReference type="EMBL" id="WEJ62768.1"/>
    </source>
</evidence>
<dbReference type="GO" id="GO:0016787">
    <property type="term" value="F:hydrolase activity"/>
    <property type="evidence" value="ECO:0007669"/>
    <property type="project" value="UniProtKB-KW"/>
</dbReference>
<sequence>MLRRLTKQIFLSALLMSVFAVSAQAKEIKETFNGLTINANVVMAEGKTFADEVVLFTHGTLTHNGRETYSAIQELLAENGISSIAPNLSLGINDRHGEYDCNNFQTHKHDDAMLEIDFWVNWLKSQGAQSITLMGHSRGGNQTAWYSVENDSDMIKNVVLIAPQTWSNAAEQKDYQKKYNVPLEPILNSAQKLVKAGKGDTKLENINFIYCKDTSATAEAFVSYYRADERMDTPTLLKKAVKPTLVIIGSADNVVADLTDKMTKVNNDQVSQYIVEDSDHFFLDLFSEELVEAAVEFIRQ</sequence>
<keyword evidence="4" id="KW-1185">Reference proteome</keyword>
<dbReference type="SUPFAM" id="SSF53474">
    <property type="entry name" value="alpha/beta-Hydrolases"/>
    <property type="match status" value="1"/>
</dbReference>
<dbReference type="RefSeq" id="WP_275595024.1">
    <property type="nucleotide sequence ID" value="NZ_CP102381.1"/>
</dbReference>
<keyword evidence="1" id="KW-0732">Signal</keyword>
<evidence type="ECO:0000313" key="4">
    <source>
        <dbReference type="Proteomes" id="UP001222275"/>
    </source>
</evidence>